<dbReference type="PATRIC" id="fig|408015.6.peg.3608"/>
<name>A0A0F7FY31_9ACTN</name>
<dbReference type="InterPro" id="IPR014031">
    <property type="entry name" value="Ketoacyl_synth_C"/>
</dbReference>
<dbReference type="GO" id="GO:0006633">
    <property type="term" value="P:fatty acid biosynthetic process"/>
    <property type="evidence" value="ECO:0007669"/>
    <property type="project" value="TreeGrafter"/>
</dbReference>
<evidence type="ECO:0000256" key="5">
    <source>
        <dbReference type="SAM" id="MobiDB-lite"/>
    </source>
</evidence>
<dbReference type="EMBL" id="CP009922">
    <property type="protein sequence ID" value="AKG44944.1"/>
    <property type="molecule type" value="Genomic_DNA"/>
</dbReference>
<dbReference type="Gene3D" id="3.40.47.10">
    <property type="match status" value="2"/>
</dbReference>
<comment type="similarity">
    <text evidence="1 4">Belongs to the thiolase-like superfamily. Beta-ketoacyl-ACP synthases family.</text>
</comment>
<dbReference type="InterPro" id="IPR014030">
    <property type="entry name" value="Ketoacyl_synth_N"/>
</dbReference>
<keyword evidence="8" id="KW-1185">Reference proteome</keyword>
<gene>
    <name evidence="7" type="ORF">SXIM_35600</name>
</gene>
<dbReference type="InterPro" id="IPR016039">
    <property type="entry name" value="Thiolase-like"/>
</dbReference>
<dbReference type="Pfam" id="PF02801">
    <property type="entry name" value="Ketoacyl-synt_C"/>
    <property type="match status" value="1"/>
</dbReference>
<dbReference type="HOGENOM" id="CLU_000022_69_2_11"/>
<accession>A0A0F7FY31</accession>
<dbReference type="Pfam" id="PF00109">
    <property type="entry name" value="ketoacyl-synt"/>
    <property type="match status" value="1"/>
</dbReference>
<proteinExistence type="inferred from homology"/>
<dbReference type="GO" id="GO:0004315">
    <property type="term" value="F:3-oxoacyl-[acyl-carrier-protein] synthase activity"/>
    <property type="evidence" value="ECO:0007669"/>
    <property type="project" value="TreeGrafter"/>
</dbReference>
<dbReference type="AlphaFoldDB" id="A0A0F7FY31"/>
<dbReference type="STRING" id="408015.SXIM_35600"/>
<evidence type="ECO:0000259" key="6">
    <source>
        <dbReference type="PROSITE" id="PS52004"/>
    </source>
</evidence>
<dbReference type="CDD" id="cd00832">
    <property type="entry name" value="CLF"/>
    <property type="match status" value="1"/>
</dbReference>
<dbReference type="InterPro" id="IPR020841">
    <property type="entry name" value="PKS_Beta-ketoAc_synthase_dom"/>
</dbReference>
<evidence type="ECO:0000256" key="3">
    <source>
        <dbReference type="ARBA" id="ARBA00023315"/>
    </source>
</evidence>
<dbReference type="RefSeq" id="WP_046724656.1">
    <property type="nucleotide sequence ID" value="NZ_CP009922.3"/>
</dbReference>
<reference evidence="7" key="1">
    <citation type="submission" date="2019-08" db="EMBL/GenBank/DDBJ databases">
        <title>Complete genome sequence of a mangrove-derived Streptomyces xiamenensis.</title>
        <authorList>
            <person name="Xu J."/>
        </authorList>
    </citation>
    <scope>NUCLEOTIDE SEQUENCE</scope>
    <source>
        <strain evidence="7">318</strain>
    </source>
</reference>
<dbReference type="SUPFAM" id="SSF53901">
    <property type="entry name" value="Thiolase-like"/>
    <property type="match status" value="2"/>
</dbReference>
<keyword evidence="2 4" id="KW-0808">Transferase</keyword>
<dbReference type="SMART" id="SM00825">
    <property type="entry name" value="PKS_KS"/>
    <property type="match status" value="1"/>
</dbReference>
<evidence type="ECO:0000256" key="1">
    <source>
        <dbReference type="ARBA" id="ARBA00008467"/>
    </source>
</evidence>
<evidence type="ECO:0000313" key="7">
    <source>
        <dbReference type="EMBL" id="AKG44944.1"/>
    </source>
</evidence>
<dbReference type="KEGG" id="sxi:SXIM_35600"/>
<keyword evidence="3" id="KW-0012">Acyltransferase</keyword>
<evidence type="ECO:0000256" key="2">
    <source>
        <dbReference type="ARBA" id="ARBA00022679"/>
    </source>
</evidence>
<dbReference type="PROSITE" id="PS52004">
    <property type="entry name" value="KS3_2"/>
    <property type="match status" value="1"/>
</dbReference>
<dbReference type="Proteomes" id="UP000034034">
    <property type="component" value="Chromosome"/>
</dbReference>
<feature type="domain" description="Ketosynthase family 3 (KS3)" evidence="6">
    <location>
        <begin position="1"/>
        <end position="401"/>
    </location>
</feature>
<evidence type="ECO:0000313" key="8">
    <source>
        <dbReference type="Proteomes" id="UP000034034"/>
    </source>
</evidence>
<dbReference type="PANTHER" id="PTHR11712">
    <property type="entry name" value="POLYKETIDE SYNTHASE-RELATED"/>
    <property type="match status" value="1"/>
</dbReference>
<organism evidence="7 8">
    <name type="scientific">Streptomyces xiamenensis</name>
    <dbReference type="NCBI Taxonomy" id="408015"/>
    <lineage>
        <taxon>Bacteria</taxon>
        <taxon>Bacillati</taxon>
        <taxon>Actinomycetota</taxon>
        <taxon>Actinomycetes</taxon>
        <taxon>Kitasatosporales</taxon>
        <taxon>Streptomycetaceae</taxon>
        <taxon>Streptomyces</taxon>
    </lineage>
</organism>
<sequence>MTTTAITGIGVAAPNGLGTEDFWSATLRGESGIGTVSRFDVSGYPSRLGGELPGFDPADHLPSRLIPQTDRMTQIALAASDWALADARLEPDAYQSTEMGVTTAGAFGGFEYGQRELDQLWTAGPEHVSVYMSFAWFYAVNTGQISIRHGLRGPAGVVVGDQAGGLDAVAQARRNIRKGARLIVSGGVDSSFCPYGWVSRISGRGLSTGDDPDTAYVPFDTRAQGHVPGEGGAILVIEEAGAARARGARVYGEIAGYGATFDAAARHGGEPGLRRAVETALADAAVDPSDIRVVFADGAGTLREDRVEAEAIEAVFGPGAVPVTAPKTMTGRMSSGGAPADLACALLAIRDGLIPPTINVRTPAAASLDLVLDAPRPWQPGAALVIARGRGGFNSAMVLRPPGRGAVAAVRGPGATRRRTPAPADH</sequence>
<protein>
    <submittedName>
        <fullName evidence="7">Beta-ketoacyl synthase</fullName>
    </submittedName>
</protein>
<dbReference type="PANTHER" id="PTHR11712:SF322">
    <property type="entry name" value="POLYKETIDE BETA-KETOACYL SYNTHASE 2-RELATED"/>
    <property type="match status" value="1"/>
</dbReference>
<feature type="region of interest" description="Disordered" evidence="5">
    <location>
        <begin position="406"/>
        <end position="426"/>
    </location>
</feature>
<evidence type="ECO:0000256" key="4">
    <source>
        <dbReference type="RuleBase" id="RU003694"/>
    </source>
</evidence>
<dbReference type="InterPro" id="IPR000794">
    <property type="entry name" value="Beta-ketoacyl_synthase"/>
</dbReference>